<dbReference type="AlphaFoldDB" id="A0A101M2S9"/>
<proteinExistence type="predicted"/>
<dbReference type="EMBL" id="LKAM01000002">
    <property type="protein sequence ID" value="KUM49975.1"/>
    <property type="molecule type" value="Genomic_DNA"/>
</dbReference>
<accession>A0A101M2S9</accession>
<comment type="caution">
    <text evidence="1">The sequence shown here is derived from an EMBL/GenBank/DDBJ whole genome shotgun (WGS) entry which is preliminary data.</text>
</comment>
<name>A0A101M2S9_PICGL</name>
<keyword evidence="1" id="KW-0496">Mitochondrion</keyword>
<gene>
    <name evidence="1" type="ORF">ABT39_MTgene3203</name>
</gene>
<reference evidence="1" key="1">
    <citation type="journal article" date="2015" name="Genome Biol. Evol.">
        <title>Organellar Genomes of White Spruce (Picea glauca): Assembly and Annotation.</title>
        <authorList>
            <person name="Jackman S.D."/>
            <person name="Warren R.L."/>
            <person name="Gibb E.A."/>
            <person name="Vandervalk B.P."/>
            <person name="Mohamadi H."/>
            <person name="Chu J."/>
            <person name="Raymond A."/>
            <person name="Pleasance S."/>
            <person name="Coope R."/>
            <person name="Wildung M.R."/>
            <person name="Ritland C.E."/>
            <person name="Bousquet J."/>
            <person name="Jones S.J."/>
            <person name="Bohlmann J."/>
            <person name="Birol I."/>
        </authorList>
    </citation>
    <scope>NUCLEOTIDE SEQUENCE [LARGE SCALE GENOMIC DNA]</scope>
    <source>
        <tissue evidence="1">Flushing bud</tissue>
    </source>
</reference>
<protein>
    <submittedName>
        <fullName evidence="1">Uncharacterized protein</fullName>
    </submittedName>
</protein>
<organism evidence="1">
    <name type="scientific">Picea glauca</name>
    <name type="common">White spruce</name>
    <name type="synonym">Pinus glauca</name>
    <dbReference type="NCBI Taxonomy" id="3330"/>
    <lineage>
        <taxon>Eukaryota</taxon>
        <taxon>Viridiplantae</taxon>
        <taxon>Streptophyta</taxon>
        <taxon>Embryophyta</taxon>
        <taxon>Tracheophyta</taxon>
        <taxon>Spermatophyta</taxon>
        <taxon>Pinopsida</taxon>
        <taxon>Pinidae</taxon>
        <taxon>Conifers I</taxon>
        <taxon>Pinales</taxon>
        <taxon>Pinaceae</taxon>
        <taxon>Picea</taxon>
    </lineage>
</organism>
<evidence type="ECO:0000313" key="1">
    <source>
        <dbReference type="EMBL" id="KUM49975.1"/>
    </source>
</evidence>
<sequence>MSQAILFGMLATCNSNLANLNSPSSMGPSLCFIHYICGLQLLLNPSRVDLEIHRVQRSLRLGLSELGKHILHSNHTNDKRKLL</sequence>
<geneLocation type="mitochondrion" evidence="1"/>